<reference evidence="1" key="1">
    <citation type="submission" date="2022-07" db="EMBL/GenBank/DDBJ databases">
        <title>Phylogenomic reconstructions and comparative analyses of Kickxellomycotina fungi.</title>
        <authorList>
            <person name="Reynolds N.K."/>
            <person name="Stajich J.E."/>
            <person name="Barry K."/>
            <person name="Grigoriev I.V."/>
            <person name="Crous P."/>
            <person name="Smith M.E."/>
        </authorList>
    </citation>
    <scope>NUCLEOTIDE SEQUENCE</scope>
    <source>
        <strain evidence="1">Benny 63K</strain>
    </source>
</reference>
<evidence type="ECO:0000313" key="1">
    <source>
        <dbReference type="EMBL" id="KAJ1898557.1"/>
    </source>
</evidence>
<proteinExistence type="predicted"/>
<keyword evidence="2" id="KW-1185">Reference proteome</keyword>
<organism evidence="1 2">
    <name type="scientific">Kickxella alabastrina</name>
    <dbReference type="NCBI Taxonomy" id="61397"/>
    <lineage>
        <taxon>Eukaryota</taxon>
        <taxon>Fungi</taxon>
        <taxon>Fungi incertae sedis</taxon>
        <taxon>Zoopagomycota</taxon>
        <taxon>Kickxellomycotina</taxon>
        <taxon>Kickxellomycetes</taxon>
        <taxon>Kickxellales</taxon>
        <taxon>Kickxellaceae</taxon>
        <taxon>Kickxella</taxon>
    </lineage>
</organism>
<accession>A0ACC1IPS9</accession>
<sequence length="308" mass="34469">MRRLLQICDGAATHLLILFLTLAFCSRVHAQSDARDDCIVIDRSGTTVYDLRALKAYPHSGGYEVNDFETGYKFNLGICNALPEHNSNELLNAARWQRGDQSGSLGKVDGSKLRLRENSRLIYEYKGGDVCPGHPQLNQSALILFVCDAFMDAGNYGRPELVSEGSHCAFVFEWRTPLACPQRRPFANQAHGNEESSSEPSQNSVIFVIVFVVGSVYILGGVLYNRVLNSSSGLRGLEQLPNYKFWRGIFVFAKHSAYAVTNGVMHLVNAIRGRQRSVIRVDSAEHSFRNELFDSDDEEDALPMFRPR</sequence>
<name>A0ACC1IPS9_9FUNG</name>
<dbReference type="Proteomes" id="UP001150581">
    <property type="component" value="Unassembled WGS sequence"/>
</dbReference>
<gene>
    <name evidence="1" type="primary">MRL1_1</name>
    <name evidence="1" type="ORF">LPJ66_002671</name>
</gene>
<protein>
    <submittedName>
        <fullName evidence="1">Cation-independent mannose-6-phosphate receptor CI-MPR</fullName>
    </submittedName>
</protein>
<dbReference type="EMBL" id="JANBPG010000228">
    <property type="protein sequence ID" value="KAJ1898557.1"/>
    <property type="molecule type" value="Genomic_DNA"/>
</dbReference>
<comment type="caution">
    <text evidence="1">The sequence shown here is derived from an EMBL/GenBank/DDBJ whole genome shotgun (WGS) entry which is preliminary data.</text>
</comment>
<evidence type="ECO:0000313" key="2">
    <source>
        <dbReference type="Proteomes" id="UP001150581"/>
    </source>
</evidence>
<keyword evidence="1" id="KW-0675">Receptor</keyword>